<organism evidence="1 2">
    <name type="scientific">Bailinhaonella thermotolerans</name>
    <dbReference type="NCBI Taxonomy" id="1070861"/>
    <lineage>
        <taxon>Bacteria</taxon>
        <taxon>Bacillati</taxon>
        <taxon>Actinomycetota</taxon>
        <taxon>Actinomycetes</taxon>
        <taxon>Streptosporangiales</taxon>
        <taxon>Streptosporangiaceae</taxon>
        <taxon>Bailinhaonella</taxon>
    </lineage>
</organism>
<dbReference type="InterPro" id="IPR011008">
    <property type="entry name" value="Dimeric_a/b-barrel"/>
</dbReference>
<dbReference type="InterPro" id="IPR008000">
    <property type="entry name" value="Rham/fucose_mutarotase"/>
</dbReference>
<evidence type="ECO:0000313" key="2">
    <source>
        <dbReference type="Proteomes" id="UP000265768"/>
    </source>
</evidence>
<name>A0A3A4AGP3_9ACTN</name>
<dbReference type="SUPFAM" id="SSF54909">
    <property type="entry name" value="Dimeric alpha+beta barrel"/>
    <property type="match status" value="1"/>
</dbReference>
<accession>A0A3A4AGP3</accession>
<dbReference type="EMBL" id="QZEY01000013">
    <property type="protein sequence ID" value="RJL25090.1"/>
    <property type="molecule type" value="Genomic_DNA"/>
</dbReference>
<dbReference type="GO" id="GO:0019301">
    <property type="term" value="P:rhamnose catabolic process"/>
    <property type="evidence" value="ECO:0007669"/>
    <property type="project" value="TreeGrafter"/>
</dbReference>
<dbReference type="PANTHER" id="PTHR34389:SF2">
    <property type="entry name" value="L-RHAMNOSE MUTAROTASE"/>
    <property type="match status" value="1"/>
</dbReference>
<dbReference type="RefSeq" id="WP_119929451.1">
    <property type="nucleotide sequence ID" value="NZ_QZEY01000013.1"/>
</dbReference>
<evidence type="ECO:0000313" key="1">
    <source>
        <dbReference type="EMBL" id="RJL25090.1"/>
    </source>
</evidence>
<dbReference type="Pfam" id="PF05336">
    <property type="entry name" value="rhaM"/>
    <property type="match status" value="1"/>
</dbReference>
<proteinExistence type="predicted"/>
<protein>
    <submittedName>
        <fullName evidence="1">L-rhamnose mutarotase</fullName>
    </submittedName>
</protein>
<dbReference type="AlphaFoldDB" id="A0A3A4AGP3"/>
<dbReference type="Proteomes" id="UP000265768">
    <property type="component" value="Unassembled WGS sequence"/>
</dbReference>
<dbReference type="Gene3D" id="3.30.70.100">
    <property type="match status" value="1"/>
</dbReference>
<dbReference type="OrthoDB" id="3826869at2"/>
<gene>
    <name evidence="1" type="ORF">D5H75_27480</name>
</gene>
<dbReference type="PANTHER" id="PTHR34389">
    <property type="entry name" value="L-RHAMNOSE MUTAROTASE"/>
    <property type="match status" value="1"/>
</dbReference>
<reference evidence="1 2" key="1">
    <citation type="submission" date="2018-09" db="EMBL/GenBank/DDBJ databases">
        <title>YIM 75507 draft genome.</title>
        <authorList>
            <person name="Tang S."/>
            <person name="Feng Y."/>
        </authorList>
    </citation>
    <scope>NUCLEOTIDE SEQUENCE [LARGE SCALE GENOMIC DNA]</scope>
    <source>
        <strain evidence="1 2">YIM 75507</strain>
    </source>
</reference>
<sequence length="103" mass="11530">MRVALHTRVRADKIDEYEAAHREVPAELVAAIKAAGAHEWTIWRSGQDLFHVIECDDYARLLAELENLPVNVAWQARMADLLEVVHDYSGAGAAAGLPEVWRL</sequence>
<keyword evidence="2" id="KW-1185">Reference proteome</keyword>
<comment type="caution">
    <text evidence="1">The sequence shown here is derived from an EMBL/GenBank/DDBJ whole genome shotgun (WGS) entry which is preliminary data.</text>
</comment>
<dbReference type="GO" id="GO:0016857">
    <property type="term" value="F:racemase and epimerase activity, acting on carbohydrates and derivatives"/>
    <property type="evidence" value="ECO:0007669"/>
    <property type="project" value="InterPro"/>
</dbReference>